<sequence>MIQILVLHRESQRLISGRTKRTMTGKLNNWKKTKKNLRKLANTFLNGLEEKKMELSKLEGQLGALQVDNDRLKTELNDLQELKQRLTCNLEVQNEKHRNEVKRFDLELKTATESMAKMILTNQNEMEESRQLRIDFDAITKARADLKEELKEKEMLYRSELNNLNENLQESKLENTKLTELIDEMKVTNQKQNEKWCQYRTDVETLSNMYFTSDDINMSKAARCFKQVQLRVILAVHNMCIHEK</sequence>
<evidence type="ECO:0000313" key="2">
    <source>
        <dbReference type="EnsemblMetazoa" id="AFUN019931-PA"/>
    </source>
</evidence>
<accession>A0A4Y0BIE8</accession>
<name>A0A4Y0BIE8_ANOFN</name>
<organism evidence="2">
    <name type="scientific">Anopheles funestus</name>
    <name type="common">African malaria mosquito</name>
    <dbReference type="NCBI Taxonomy" id="62324"/>
    <lineage>
        <taxon>Eukaryota</taxon>
        <taxon>Metazoa</taxon>
        <taxon>Ecdysozoa</taxon>
        <taxon>Arthropoda</taxon>
        <taxon>Hexapoda</taxon>
        <taxon>Insecta</taxon>
        <taxon>Pterygota</taxon>
        <taxon>Neoptera</taxon>
        <taxon>Endopterygota</taxon>
        <taxon>Diptera</taxon>
        <taxon>Nematocera</taxon>
        <taxon>Culicoidea</taxon>
        <taxon>Culicidae</taxon>
        <taxon>Anophelinae</taxon>
        <taxon>Anopheles</taxon>
    </lineage>
</organism>
<evidence type="ECO:0000256" key="1">
    <source>
        <dbReference type="SAM" id="Coils"/>
    </source>
</evidence>
<protein>
    <submittedName>
        <fullName evidence="2">Uncharacterized protein</fullName>
    </submittedName>
</protein>
<keyword evidence="1" id="KW-0175">Coiled coil</keyword>
<dbReference type="VEuPathDB" id="VectorBase:AFUN019931"/>
<dbReference type="AlphaFoldDB" id="A0A4Y0BIE8"/>
<dbReference type="VEuPathDB" id="VectorBase:AFUN2_005379"/>
<dbReference type="EnsemblMetazoa" id="AFUN019931-RA">
    <property type="protein sequence ID" value="AFUN019931-PA"/>
    <property type="gene ID" value="AFUN019931"/>
</dbReference>
<reference evidence="2" key="1">
    <citation type="submission" date="2020-05" db="UniProtKB">
        <authorList>
            <consortium name="EnsemblMetazoa"/>
        </authorList>
    </citation>
    <scope>IDENTIFICATION</scope>
    <source>
        <strain evidence="2">FUMOZ</strain>
    </source>
</reference>
<proteinExistence type="predicted"/>
<feature type="coiled-coil region" evidence="1">
    <location>
        <begin position="48"/>
        <end position="195"/>
    </location>
</feature>